<dbReference type="EMBL" id="SIDB01000001">
    <property type="protein sequence ID" value="KAI3439115.1"/>
    <property type="molecule type" value="Genomic_DNA"/>
</dbReference>
<organism evidence="2 3">
    <name type="scientific">Chlorella vulgaris</name>
    <name type="common">Green alga</name>
    <dbReference type="NCBI Taxonomy" id="3077"/>
    <lineage>
        <taxon>Eukaryota</taxon>
        <taxon>Viridiplantae</taxon>
        <taxon>Chlorophyta</taxon>
        <taxon>core chlorophytes</taxon>
        <taxon>Trebouxiophyceae</taxon>
        <taxon>Chlorellales</taxon>
        <taxon>Chlorellaceae</taxon>
        <taxon>Chlorella clade</taxon>
        <taxon>Chlorella</taxon>
    </lineage>
</organism>
<feature type="compositionally biased region" description="Basic residues" evidence="1">
    <location>
        <begin position="11"/>
        <end position="21"/>
    </location>
</feature>
<feature type="region of interest" description="Disordered" evidence="1">
    <location>
        <begin position="45"/>
        <end position="81"/>
    </location>
</feature>
<accession>A0A9D4U0A8</accession>
<proteinExistence type="predicted"/>
<feature type="compositionally biased region" description="Low complexity" evidence="1">
    <location>
        <begin position="45"/>
        <end position="66"/>
    </location>
</feature>
<reference evidence="2" key="1">
    <citation type="journal article" date="2019" name="Plant J.">
        <title>Chlorella vulgaris genome assembly and annotation reveals the molecular basis for metabolic acclimation to high light conditions.</title>
        <authorList>
            <person name="Cecchin M."/>
            <person name="Marcolungo L."/>
            <person name="Rossato M."/>
            <person name="Girolomoni L."/>
            <person name="Cosentino E."/>
            <person name="Cuine S."/>
            <person name="Li-Beisson Y."/>
            <person name="Delledonne M."/>
            <person name="Ballottari M."/>
        </authorList>
    </citation>
    <scope>NUCLEOTIDE SEQUENCE</scope>
    <source>
        <strain evidence="2">211/11P</strain>
    </source>
</reference>
<evidence type="ECO:0000313" key="3">
    <source>
        <dbReference type="Proteomes" id="UP001055712"/>
    </source>
</evidence>
<dbReference type="OrthoDB" id="10619397at2759"/>
<gene>
    <name evidence="2" type="ORF">D9Q98_001524</name>
</gene>
<evidence type="ECO:0000313" key="2">
    <source>
        <dbReference type="EMBL" id="KAI3439115.1"/>
    </source>
</evidence>
<evidence type="ECO:0000256" key="1">
    <source>
        <dbReference type="SAM" id="MobiDB-lite"/>
    </source>
</evidence>
<feature type="region of interest" description="Disordered" evidence="1">
    <location>
        <begin position="97"/>
        <end position="139"/>
    </location>
</feature>
<protein>
    <submittedName>
        <fullName evidence="2">Uncharacterized protein</fullName>
    </submittedName>
</protein>
<dbReference type="Proteomes" id="UP001055712">
    <property type="component" value="Unassembled WGS sequence"/>
</dbReference>
<dbReference type="AlphaFoldDB" id="A0A9D4U0A8"/>
<name>A0A9D4U0A8_CHLVU</name>
<sequence>MLAWMGGKQRLVARHKAKQRNRGASGGSATAGEKRWRLVQQHEQALIQQQHNAAEHSAGSGAAVAEAAHKQEPEAPPLKRVKTVRHSLDLAALKMPAEWPPEASRPAADTCQKFQHPAGLPMQTAPPCAASSSAAGSQT</sequence>
<feature type="compositionally biased region" description="Low complexity" evidence="1">
    <location>
        <begin position="129"/>
        <end position="139"/>
    </location>
</feature>
<keyword evidence="3" id="KW-1185">Reference proteome</keyword>
<reference evidence="2" key="2">
    <citation type="submission" date="2020-11" db="EMBL/GenBank/DDBJ databases">
        <authorList>
            <person name="Cecchin M."/>
            <person name="Marcolungo L."/>
            <person name="Rossato M."/>
            <person name="Girolomoni L."/>
            <person name="Cosentino E."/>
            <person name="Cuine S."/>
            <person name="Li-Beisson Y."/>
            <person name="Delledonne M."/>
            <person name="Ballottari M."/>
        </authorList>
    </citation>
    <scope>NUCLEOTIDE SEQUENCE</scope>
    <source>
        <strain evidence="2">211/11P</strain>
        <tissue evidence="2">Whole cell</tissue>
    </source>
</reference>
<feature type="region of interest" description="Disordered" evidence="1">
    <location>
        <begin position="1"/>
        <end position="33"/>
    </location>
</feature>
<comment type="caution">
    <text evidence="2">The sequence shown here is derived from an EMBL/GenBank/DDBJ whole genome shotgun (WGS) entry which is preliminary data.</text>
</comment>